<protein>
    <submittedName>
        <fullName evidence="2">Uncharacterized protein</fullName>
    </submittedName>
</protein>
<keyword evidence="3" id="KW-1185">Reference proteome</keyword>
<feature type="compositionally biased region" description="Acidic residues" evidence="1">
    <location>
        <begin position="171"/>
        <end position="188"/>
    </location>
</feature>
<dbReference type="AlphaFoldDB" id="A0A4S8MKM2"/>
<name>A0A4S8MKM2_DENBC</name>
<feature type="region of interest" description="Disordered" evidence="1">
    <location>
        <begin position="419"/>
        <end position="501"/>
    </location>
</feature>
<reference evidence="2 3" key="1">
    <citation type="journal article" date="2019" name="Nat. Ecol. Evol.">
        <title>Megaphylogeny resolves global patterns of mushroom evolution.</title>
        <authorList>
            <person name="Varga T."/>
            <person name="Krizsan K."/>
            <person name="Foldi C."/>
            <person name="Dima B."/>
            <person name="Sanchez-Garcia M."/>
            <person name="Sanchez-Ramirez S."/>
            <person name="Szollosi G.J."/>
            <person name="Szarkandi J.G."/>
            <person name="Papp V."/>
            <person name="Albert L."/>
            <person name="Andreopoulos W."/>
            <person name="Angelini C."/>
            <person name="Antonin V."/>
            <person name="Barry K.W."/>
            <person name="Bougher N.L."/>
            <person name="Buchanan P."/>
            <person name="Buyck B."/>
            <person name="Bense V."/>
            <person name="Catcheside P."/>
            <person name="Chovatia M."/>
            <person name="Cooper J."/>
            <person name="Damon W."/>
            <person name="Desjardin D."/>
            <person name="Finy P."/>
            <person name="Geml J."/>
            <person name="Haridas S."/>
            <person name="Hughes K."/>
            <person name="Justo A."/>
            <person name="Karasinski D."/>
            <person name="Kautmanova I."/>
            <person name="Kiss B."/>
            <person name="Kocsube S."/>
            <person name="Kotiranta H."/>
            <person name="LaButti K.M."/>
            <person name="Lechner B.E."/>
            <person name="Liimatainen K."/>
            <person name="Lipzen A."/>
            <person name="Lukacs Z."/>
            <person name="Mihaltcheva S."/>
            <person name="Morgado L.N."/>
            <person name="Niskanen T."/>
            <person name="Noordeloos M.E."/>
            <person name="Ohm R.A."/>
            <person name="Ortiz-Santana B."/>
            <person name="Ovrebo C."/>
            <person name="Racz N."/>
            <person name="Riley R."/>
            <person name="Savchenko A."/>
            <person name="Shiryaev A."/>
            <person name="Soop K."/>
            <person name="Spirin V."/>
            <person name="Szebenyi C."/>
            <person name="Tomsovsky M."/>
            <person name="Tulloss R.E."/>
            <person name="Uehling J."/>
            <person name="Grigoriev I.V."/>
            <person name="Vagvolgyi C."/>
            <person name="Papp T."/>
            <person name="Martin F.M."/>
            <person name="Miettinen O."/>
            <person name="Hibbett D.S."/>
            <person name="Nagy L.G."/>
        </authorList>
    </citation>
    <scope>NUCLEOTIDE SEQUENCE [LARGE SCALE GENOMIC DNA]</scope>
    <source>
        <strain evidence="2 3">CBS 962.96</strain>
    </source>
</reference>
<feature type="region of interest" description="Disordered" evidence="1">
    <location>
        <begin position="169"/>
        <end position="228"/>
    </location>
</feature>
<dbReference type="Proteomes" id="UP000297245">
    <property type="component" value="Unassembled WGS sequence"/>
</dbReference>
<evidence type="ECO:0000313" key="3">
    <source>
        <dbReference type="Proteomes" id="UP000297245"/>
    </source>
</evidence>
<evidence type="ECO:0000256" key="1">
    <source>
        <dbReference type="SAM" id="MobiDB-lite"/>
    </source>
</evidence>
<evidence type="ECO:0000313" key="2">
    <source>
        <dbReference type="EMBL" id="THV03347.1"/>
    </source>
</evidence>
<accession>A0A4S8MKM2</accession>
<feature type="compositionally biased region" description="Basic and acidic residues" evidence="1">
    <location>
        <begin position="58"/>
        <end position="71"/>
    </location>
</feature>
<organism evidence="2 3">
    <name type="scientific">Dendrothele bispora (strain CBS 962.96)</name>
    <dbReference type="NCBI Taxonomy" id="1314807"/>
    <lineage>
        <taxon>Eukaryota</taxon>
        <taxon>Fungi</taxon>
        <taxon>Dikarya</taxon>
        <taxon>Basidiomycota</taxon>
        <taxon>Agaricomycotina</taxon>
        <taxon>Agaricomycetes</taxon>
        <taxon>Agaricomycetidae</taxon>
        <taxon>Agaricales</taxon>
        <taxon>Agaricales incertae sedis</taxon>
        <taxon>Dendrothele</taxon>
    </lineage>
</organism>
<dbReference type="EMBL" id="ML179068">
    <property type="protein sequence ID" value="THV03347.1"/>
    <property type="molecule type" value="Genomic_DNA"/>
</dbReference>
<dbReference type="OrthoDB" id="435402at2759"/>
<feature type="compositionally biased region" description="Polar residues" evidence="1">
    <location>
        <begin position="483"/>
        <end position="492"/>
    </location>
</feature>
<feature type="region of interest" description="Disordered" evidence="1">
    <location>
        <begin position="58"/>
        <end position="77"/>
    </location>
</feature>
<proteinExistence type="predicted"/>
<feature type="compositionally biased region" description="Polar residues" evidence="1">
    <location>
        <begin position="433"/>
        <end position="459"/>
    </location>
</feature>
<gene>
    <name evidence="2" type="ORF">K435DRAFT_835920</name>
</gene>
<sequence length="706" mass="78925">MSVPALQQHLYTFPPFPKCPEGVQITPFTEYQENGIQVFSADGREIDGLGIPTVELKTKHDTDEGKTEARPKKSKTAIQPQVVVGPDGTKSKKYPEWYNAWAETESSRIGYYDQKADRTDRIHAASKDFERGRPWPPVSTGIRAQWDQMRLFIGILVNIPVWHKVAKEDDAHDDEDGVDDDTEDDEEEFSKTNINLTRNQEERSSRPKVPFKRPKPRPPYANYGKEPTKVKNDEEIKQLFEGAKEERVDKLIDFLSDPAKAVQIYLSSYMRRQGLHFSQVNLTAIPRLWRFYIEYLLRSRALSEPEYEEGFRNALKYIELAAEELPKTSEIAKAIPDGLCNAFRECFEIKRREHQLMTEELAQAGTSNAPMQFQIEVADDAIETPEVMEEVFNESLEAGNIQIVNSDLGADTTQSATITEVTDDDPDGVMDATSGNASYSQPATGTQNGDGPSTNQDGWGSSWGDGVNGTGSTSWGNGWGDSENGNTNNQADNWGAPSNLDWAMPEPDSLIKFLGPTLFPLTHTSGVMEWSVRRIKSVIAPPPPSQVRMCPVLAEGEEPDGEAVEVELEQRFSKVVLEPWIGWECPEEEPTQHMPCIQPLSRGKVVVKEGIVFEGRRADDAVTLEDVENGRVGTGGLKPHDALEDNITVFLEKSTADKLKIGMGLGGQYIQLARVSDLEDTKSKSPSTRYWFIERTTATLTSYHTV</sequence>